<dbReference type="GO" id="GO:0016740">
    <property type="term" value="F:transferase activity"/>
    <property type="evidence" value="ECO:0007669"/>
    <property type="project" value="UniProtKB-KW"/>
</dbReference>
<evidence type="ECO:0000313" key="3">
    <source>
        <dbReference type="Proteomes" id="UP000477311"/>
    </source>
</evidence>
<dbReference type="EMBL" id="JAAKYA010000052">
    <property type="protein sequence ID" value="NGO39250.1"/>
    <property type="molecule type" value="Genomic_DNA"/>
</dbReference>
<proteinExistence type="inferred from homology"/>
<dbReference type="CDD" id="cd03349">
    <property type="entry name" value="LbH_XAT"/>
    <property type="match status" value="1"/>
</dbReference>
<evidence type="ECO:0000313" key="2">
    <source>
        <dbReference type="EMBL" id="NGO39250.1"/>
    </source>
</evidence>
<dbReference type="SUPFAM" id="SSF51161">
    <property type="entry name" value="Trimeric LpxA-like enzymes"/>
    <property type="match status" value="1"/>
</dbReference>
<dbReference type="InterPro" id="IPR050179">
    <property type="entry name" value="Trans_hexapeptide_repeat"/>
</dbReference>
<comment type="similarity">
    <text evidence="1">Belongs to the transferase hexapeptide repeat family.</text>
</comment>
<comment type="caution">
    <text evidence="2">The sequence shown here is derived from an EMBL/GenBank/DDBJ whole genome shotgun (WGS) entry which is preliminary data.</text>
</comment>
<accession>A0A6M1S1I4</accession>
<protein>
    <submittedName>
        <fullName evidence="2">CatB-related O-acetyltransferase</fullName>
    </submittedName>
</protein>
<dbReference type="Pfam" id="PF00132">
    <property type="entry name" value="Hexapep"/>
    <property type="match status" value="1"/>
</dbReference>
<dbReference type="InterPro" id="IPR001451">
    <property type="entry name" value="Hexapep"/>
</dbReference>
<organism evidence="2 3">
    <name type="scientific">Limisphaera ngatamarikiensis</name>
    <dbReference type="NCBI Taxonomy" id="1324935"/>
    <lineage>
        <taxon>Bacteria</taxon>
        <taxon>Pseudomonadati</taxon>
        <taxon>Verrucomicrobiota</taxon>
        <taxon>Verrucomicrobiia</taxon>
        <taxon>Limisphaerales</taxon>
        <taxon>Limisphaeraceae</taxon>
        <taxon>Limisphaera</taxon>
    </lineage>
</organism>
<reference evidence="2 3" key="1">
    <citation type="submission" date="2020-02" db="EMBL/GenBank/DDBJ databases">
        <title>Draft genome sequence of Limisphaera ngatamarikiensis NGM72.4T, a thermophilic Verrucomicrobia grouped in subdivision 3.</title>
        <authorList>
            <person name="Carere C.R."/>
            <person name="Steen J."/>
            <person name="Hugenholtz P."/>
            <person name="Stott M.B."/>
        </authorList>
    </citation>
    <scope>NUCLEOTIDE SEQUENCE [LARGE SCALE GENOMIC DNA]</scope>
    <source>
        <strain evidence="2 3">NGM72.4</strain>
    </source>
</reference>
<dbReference type="PANTHER" id="PTHR43300:SF11">
    <property type="entry name" value="ACETYLTRANSFERASE RV3034C-RELATED"/>
    <property type="match status" value="1"/>
</dbReference>
<keyword evidence="3" id="KW-1185">Reference proteome</keyword>
<dbReference type="Proteomes" id="UP000477311">
    <property type="component" value="Unassembled WGS sequence"/>
</dbReference>
<keyword evidence="2" id="KW-0808">Transferase</keyword>
<sequence>MCFHCYRWRCLRPAVRELLRRFDGGVMFSATWRRIALHYHRVEFGEFSYGPDLKPGSLPPGTRVGRFCSIAEGLVVLRRNHPVDFVSQHPLFYRRDPGWIPEDVLPDPEKNPLVIGHDVWIGARVIILPGCRSIGNGAIIGAGAVVTRDVPPFTVVAGVPARLVRKRFAPEVEAVVAASEWWWEPWERIVQHLDLFTGPLEGERLERFRKAFPARTRHEERAATVHPPGAG</sequence>
<name>A0A6M1S1I4_9BACT</name>
<dbReference type="PANTHER" id="PTHR43300">
    <property type="entry name" value="ACETYLTRANSFERASE"/>
    <property type="match status" value="1"/>
</dbReference>
<dbReference type="InterPro" id="IPR011004">
    <property type="entry name" value="Trimer_LpxA-like_sf"/>
</dbReference>
<gene>
    <name evidence="2" type="ORF">G4L39_07540</name>
</gene>
<dbReference type="AlphaFoldDB" id="A0A6M1S1I4"/>
<evidence type="ECO:0000256" key="1">
    <source>
        <dbReference type="ARBA" id="ARBA00007274"/>
    </source>
</evidence>
<dbReference type="Gene3D" id="2.160.10.10">
    <property type="entry name" value="Hexapeptide repeat proteins"/>
    <property type="match status" value="1"/>
</dbReference>